<dbReference type="InterPro" id="IPR035940">
    <property type="entry name" value="CAP_sf"/>
</dbReference>
<sequence length="367" mass="40413">MANLRWRPTIEQAGVWRSTAASREKSGDEKLSQALEDSEARRPAQGHCHYRPEGLRPRKKTLKERLRYVSDAPDDALVIDPVTSVSTPIDSSTSAVSNVNVVASYLNNIEPLNGANYPDWRAQGHRRYRPEGLRPRKKTLKERLRYVPDAPDDALVIDPITSVSTPMDSSTSAVTRHRELNMSPFSYLVVLTLALASASAIASATTGNAGTYVAGPPKTMTLSAREQFLQGHNAARAKVGLPPLVWNATLQLDARRYATELRTRCSTDPLQAWGTEGVYGRNLFKSEGFGSAAEAVASWVGEGRWYDAHTGECSAPEGKTCAHYKQVVSRATTQLGCLRRMCVFSDDTVAVCVYYPPRNVNGEQRPY</sequence>
<dbReference type="InterPro" id="IPR014044">
    <property type="entry name" value="CAP_dom"/>
</dbReference>
<dbReference type="SUPFAM" id="SSF55797">
    <property type="entry name" value="PR-1-like"/>
    <property type="match status" value="1"/>
</dbReference>
<feature type="domain" description="SCP" evidence="2">
    <location>
        <begin position="223"/>
        <end position="362"/>
    </location>
</feature>
<dbReference type="AlphaFoldDB" id="A0AAV5F101"/>
<dbReference type="Proteomes" id="UP001054889">
    <property type="component" value="Unassembled WGS sequence"/>
</dbReference>
<dbReference type="PANTHER" id="PTHR10334">
    <property type="entry name" value="CYSTEINE-RICH SECRETORY PROTEIN-RELATED"/>
    <property type="match status" value="1"/>
</dbReference>
<name>A0AAV5F101_ELECO</name>
<dbReference type="InterPro" id="IPR001283">
    <property type="entry name" value="CRISP-related"/>
</dbReference>
<feature type="region of interest" description="Disordered" evidence="1">
    <location>
        <begin position="16"/>
        <end position="56"/>
    </location>
</feature>
<dbReference type="Gene3D" id="3.40.33.10">
    <property type="entry name" value="CAP"/>
    <property type="match status" value="1"/>
</dbReference>
<protein>
    <recommendedName>
        <fullName evidence="2">SCP domain-containing protein</fullName>
    </recommendedName>
</protein>
<reference evidence="3" key="1">
    <citation type="journal article" date="2018" name="DNA Res.">
        <title>Multiple hybrid de novo genome assembly of finger millet, an orphan allotetraploid crop.</title>
        <authorList>
            <person name="Hatakeyama M."/>
            <person name="Aluri S."/>
            <person name="Balachadran M.T."/>
            <person name="Sivarajan S.R."/>
            <person name="Patrignani A."/>
            <person name="Gruter S."/>
            <person name="Poveda L."/>
            <person name="Shimizu-Inatsugi R."/>
            <person name="Baeten J."/>
            <person name="Francoijs K.J."/>
            <person name="Nataraja K.N."/>
            <person name="Reddy Y.A.N."/>
            <person name="Phadnis S."/>
            <person name="Ravikumar R.L."/>
            <person name="Schlapbach R."/>
            <person name="Sreeman S.M."/>
            <person name="Shimizu K.K."/>
        </authorList>
    </citation>
    <scope>NUCLEOTIDE SEQUENCE</scope>
</reference>
<reference evidence="3" key="2">
    <citation type="submission" date="2021-12" db="EMBL/GenBank/DDBJ databases">
        <title>Resequencing data analysis of finger millet.</title>
        <authorList>
            <person name="Hatakeyama M."/>
            <person name="Aluri S."/>
            <person name="Balachadran M.T."/>
            <person name="Sivarajan S.R."/>
            <person name="Poveda L."/>
            <person name="Shimizu-Inatsugi R."/>
            <person name="Schlapbach R."/>
            <person name="Sreeman S.M."/>
            <person name="Shimizu K.K."/>
        </authorList>
    </citation>
    <scope>NUCLEOTIDE SEQUENCE</scope>
</reference>
<accession>A0AAV5F101</accession>
<organism evidence="3 4">
    <name type="scientific">Eleusine coracana subsp. coracana</name>
    <dbReference type="NCBI Taxonomy" id="191504"/>
    <lineage>
        <taxon>Eukaryota</taxon>
        <taxon>Viridiplantae</taxon>
        <taxon>Streptophyta</taxon>
        <taxon>Embryophyta</taxon>
        <taxon>Tracheophyta</taxon>
        <taxon>Spermatophyta</taxon>
        <taxon>Magnoliopsida</taxon>
        <taxon>Liliopsida</taxon>
        <taxon>Poales</taxon>
        <taxon>Poaceae</taxon>
        <taxon>PACMAD clade</taxon>
        <taxon>Chloridoideae</taxon>
        <taxon>Cynodonteae</taxon>
        <taxon>Eleusininae</taxon>
        <taxon>Eleusine</taxon>
    </lineage>
</organism>
<evidence type="ECO:0000256" key="1">
    <source>
        <dbReference type="SAM" id="MobiDB-lite"/>
    </source>
</evidence>
<dbReference type="SMART" id="SM00198">
    <property type="entry name" value="SCP"/>
    <property type="match status" value="1"/>
</dbReference>
<dbReference type="PRINTS" id="PR00837">
    <property type="entry name" value="V5TPXLIKE"/>
</dbReference>
<dbReference type="EMBL" id="BQKI01000079">
    <property type="protein sequence ID" value="GJN27916.1"/>
    <property type="molecule type" value="Genomic_DNA"/>
</dbReference>
<dbReference type="Pfam" id="PF00188">
    <property type="entry name" value="CAP"/>
    <property type="match status" value="1"/>
</dbReference>
<evidence type="ECO:0000313" key="4">
    <source>
        <dbReference type="Proteomes" id="UP001054889"/>
    </source>
</evidence>
<feature type="compositionally biased region" description="Basic and acidic residues" evidence="1">
    <location>
        <begin position="22"/>
        <end position="31"/>
    </location>
</feature>
<evidence type="ECO:0000313" key="3">
    <source>
        <dbReference type="EMBL" id="GJN27916.1"/>
    </source>
</evidence>
<keyword evidence="4" id="KW-1185">Reference proteome</keyword>
<comment type="caution">
    <text evidence="3">The sequence shown here is derived from an EMBL/GenBank/DDBJ whole genome shotgun (WGS) entry which is preliminary data.</text>
</comment>
<proteinExistence type="predicted"/>
<gene>
    <name evidence="3" type="primary">gb15981</name>
    <name evidence="3" type="ORF">PR202_gb15981</name>
</gene>
<evidence type="ECO:0000259" key="2">
    <source>
        <dbReference type="SMART" id="SM00198"/>
    </source>
</evidence>